<protein>
    <recommendedName>
        <fullName evidence="2">C2H2-type domain-containing protein</fullName>
    </recommendedName>
</protein>
<comment type="caution">
    <text evidence="3">The sequence shown here is derived from an EMBL/GenBank/DDBJ whole genome shotgun (WGS) entry which is preliminary data.</text>
</comment>
<keyword evidence="1" id="KW-0479">Metal-binding</keyword>
<evidence type="ECO:0000313" key="3">
    <source>
        <dbReference type="EMBL" id="KAJ8983775.1"/>
    </source>
</evidence>
<accession>A0ABQ9K0H2</accession>
<keyword evidence="1" id="KW-0862">Zinc</keyword>
<dbReference type="PROSITE" id="PS50157">
    <property type="entry name" value="ZINC_FINGER_C2H2_2"/>
    <property type="match status" value="1"/>
</dbReference>
<organism evidence="3 4">
    <name type="scientific">Molorchus minor</name>
    <dbReference type="NCBI Taxonomy" id="1323400"/>
    <lineage>
        <taxon>Eukaryota</taxon>
        <taxon>Metazoa</taxon>
        <taxon>Ecdysozoa</taxon>
        <taxon>Arthropoda</taxon>
        <taxon>Hexapoda</taxon>
        <taxon>Insecta</taxon>
        <taxon>Pterygota</taxon>
        <taxon>Neoptera</taxon>
        <taxon>Endopterygota</taxon>
        <taxon>Coleoptera</taxon>
        <taxon>Polyphaga</taxon>
        <taxon>Cucujiformia</taxon>
        <taxon>Chrysomeloidea</taxon>
        <taxon>Cerambycidae</taxon>
        <taxon>Lamiinae</taxon>
        <taxon>Monochamini</taxon>
        <taxon>Molorchus</taxon>
    </lineage>
</organism>
<feature type="domain" description="C2H2-type" evidence="2">
    <location>
        <begin position="100"/>
        <end position="121"/>
    </location>
</feature>
<gene>
    <name evidence="3" type="ORF">NQ317_000335</name>
</gene>
<evidence type="ECO:0000259" key="2">
    <source>
        <dbReference type="PROSITE" id="PS50157"/>
    </source>
</evidence>
<keyword evidence="1" id="KW-0863">Zinc-finger</keyword>
<evidence type="ECO:0000313" key="4">
    <source>
        <dbReference type="Proteomes" id="UP001162164"/>
    </source>
</evidence>
<evidence type="ECO:0000256" key="1">
    <source>
        <dbReference type="PROSITE-ProRule" id="PRU00042"/>
    </source>
</evidence>
<sequence>MEYEDECGDMFTYEEPVDQIPAKRSVKNKPPKGRHEYMRNFTQAVPSDSSIQLLRSLVGGYHHMPHNQRRTFSQSNVRCRTRDNPYINPLLKDQFLHRCFKCEKCNRYFKSPGYLKAHYSK</sequence>
<proteinExistence type="predicted"/>
<keyword evidence="4" id="KW-1185">Reference proteome</keyword>
<feature type="non-terminal residue" evidence="3">
    <location>
        <position position="121"/>
    </location>
</feature>
<name>A0ABQ9K0H2_9CUCU</name>
<dbReference type="EMBL" id="JAPWTJ010000061">
    <property type="protein sequence ID" value="KAJ8983775.1"/>
    <property type="molecule type" value="Genomic_DNA"/>
</dbReference>
<dbReference type="InterPro" id="IPR013087">
    <property type="entry name" value="Znf_C2H2_type"/>
</dbReference>
<reference evidence="3" key="1">
    <citation type="journal article" date="2023" name="Insect Mol. Biol.">
        <title>Genome sequencing provides insights into the evolution of gene families encoding plant cell wall-degrading enzymes in longhorned beetles.</title>
        <authorList>
            <person name="Shin N.R."/>
            <person name="Okamura Y."/>
            <person name="Kirsch R."/>
            <person name="Pauchet Y."/>
        </authorList>
    </citation>
    <scope>NUCLEOTIDE SEQUENCE</scope>
    <source>
        <strain evidence="3">MMC_N1</strain>
    </source>
</reference>
<dbReference type="Proteomes" id="UP001162164">
    <property type="component" value="Unassembled WGS sequence"/>
</dbReference>